<evidence type="ECO:0000256" key="2">
    <source>
        <dbReference type="ARBA" id="ARBA00022857"/>
    </source>
</evidence>
<evidence type="ECO:0000313" key="6">
    <source>
        <dbReference type="Proteomes" id="UP000029507"/>
    </source>
</evidence>
<dbReference type="PANTHER" id="PTHR43490:SF99">
    <property type="entry name" value="SHORT-CHAIN DEHYDROGENASE_REDUCTASE"/>
    <property type="match status" value="1"/>
</dbReference>
<dbReference type="RefSeq" id="WP_038695877.1">
    <property type="nucleotide sequence ID" value="NZ_CP009286.1"/>
</dbReference>
<accession>A0A089LV23</accession>
<dbReference type="PRINTS" id="PR00080">
    <property type="entry name" value="SDRFAMILY"/>
</dbReference>
<keyword evidence="6" id="KW-1185">Reference proteome</keyword>
<protein>
    <submittedName>
        <fullName evidence="5">Short-chain dehydrogenase</fullName>
    </submittedName>
</protein>
<dbReference type="Pfam" id="PF00106">
    <property type="entry name" value="adh_short"/>
    <property type="match status" value="1"/>
</dbReference>
<dbReference type="SUPFAM" id="SSF51735">
    <property type="entry name" value="NAD(P)-binding Rossmann-fold domains"/>
    <property type="match status" value="1"/>
</dbReference>
<evidence type="ECO:0000313" key="5">
    <source>
        <dbReference type="EMBL" id="AIQ63965.1"/>
    </source>
</evidence>
<proteinExistence type="inferred from homology"/>
<dbReference type="KEGG" id="pste:PSTEL_13575"/>
<evidence type="ECO:0000256" key="3">
    <source>
        <dbReference type="ARBA" id="ARBA00023002"/>
    </source>
</evidence>
<dbReference type="Proteomes" id="UP000029507">
    <property type="component" value="Chromosome"/>
</dbReference>
<dbReference type="InterPro" id="IPR002347">
    <property type="entry name" value="SDR_fam"/>
</dbReference>
<dbReference type="InterPro" id="IPR036291">
    <property type="entry name" value="NAD(P)-bd_dom_sf"/>
</dbReference>
<comment type="similarity">
    <text evidence="1 4">Belongs to the short-chain dehydrogenases/reductases (SDR) family.</text>
</comment>
<dbReference type="PRINTS" id="PR00081">
    <property type="entry name" value="GDHRDH"/>
</dbReference>
<gene>
    <name evidence="5" type="ORF">PSTEL_13575</name>
</gene>
<sequence>MNRKIALVTGANRGIGFEISRLLGRAGVTVLMAARTIEAAENAAKRAAEEVEIDAIGVKLEVTNPEDVAALAEWIDTRYGRLDILVNNAGILKHTAGGDAEAFRQTLEVNTVAPYQLTEALLPLILRSDSGRIVNQSSAIGSLELMHSDATVRRIGDPGYAASKAALNMLTSYWAQKLEGTTVKVNSAHPGLVKTDMTGDSGQISAEEGAGTAVKLALLGPDGPSGRFYYKDQELPW</sequence>
<dbReference type="GO" id="GO:0016491">
    <property type="term" value="F:oxidoreductase activity"/>
    <property type="evidence" value="ECO:0007669"/>
    <property type="project" value="UniProtKB-KW"/>
</dbReference>
<reference evidence="5 6" key="1">
    <citation type="submission" date="2014-08" db="EMBL/GenBank/DDBJ databases">
        <title>Comparative genomics of the Paenibacillus odorifer group.</title>
        <authorList>
            <person name="den Bakker H.C."/>
            <person name="Tsai Y.-C."/>
            <person name="Martin N."/>
            <person name="Korlach J."/>
            <person name="Wiedmann M."/>
        </authorList>
    </citation>
    <scope>NUCLEOTIDE SEQUENCE [LARGE SCALE GENOMIC DNA]</scope>
    <source>
        <strain evidence="5 6">DSM 14472</strain>
    </source>
</reference>
<keyword evidence="3" id="KW-0560">Oxidoreductase</keyword>
<organism evidence="5 6">
    <name type="scientific">Paenibacillus stellifer</name>
    <dbReference type="NCBI Taxonomy" id="169760"/>
    <lineage>
        <taxon>Bacteria</taxon>
        <taxon>Bacillati</taxon>
        <taxon>Bacillota</taxon>
        <taxon>Bacilli</taxon>
        <taxon>Bacillales</taxon>
        <taxon>Paenibacillaceae</taxon>
        <taxon>Paenibacillus</taxon>
    </lineage>
</organism>
<dbReference type="Gene3D" id="3.40.50.720">
    <property type="entry name" value="NAD(P)-binding Rossmann-like Domain"/>
    <property type="match status" value="1"/>
</dbReference>
<dbReference type="STRING" id="169760.PSTEL_13575"/>
<dbReference type="EMBL" id="CP009286">
    <property type="protein sequence ID" value="AIQ63965.1"/>
    <property type="molecule type" value="Genomic_DNA"/>
</dbReference>
<keyword evidence="2" id="KW-0521">NADP</keyword>
<dbReference type="OrthoDB" id="5786478at2"/>
<name>A0A089LV23_9BACL</name>
<dbReference type="HOGENOM" id="CLU_010194_9_0_9"/>
<dbReference type="PANTHER" id="PTHR43490">
    <property type="entry name" value="(+)-NEOMENTHOL DEHYDROGENASE"/>
    <property type="match status" value="1"/>
</dbReference>
<dbReference type="AlphaFoldDB" id="A0A089LV23"/>
<evidence type="ECO:0000256" key="1">
    <source>
        <dbReference type="ARBA" id="ARBA00006484"/>
    </source>
</evidence>
<evidence type="ECO:0000256" key="4">
    <source>
        <dbReference type="RuleBase" id="RU000363"/>
    </source>
</evidence>